<accession>J9DX56</accession>
<dbReference type="EMBL" id="ALYF01000003">
    <property type="protein sequence ID" value="EJW21582.1"/>
    <property type="molecule type" value="Genomic_DNA"/>
</dbReference>
<proteinExistence type="predicted"/>
<keyword evidence="2" id="KW-1185">Reference proteome</keyword>
<evidence type="ECO:0000313" key="2">
    <source>
        <dbReference type="Proteomes" id="UP000004836"/>
    </source>
</evidence>
<comment type="caution">
    <text evidence="1">The sequence shown here is derived from an EMBL/GenBank/DDBJ whole genome shotgun (WGS) entry which is preliminary data.</text>
</comment>
<name>J9DX56_9PROT</name>
<dbReference type="Proteomes" id="UP000004836">
    <property type="component" value="Unassembled WGS sequence"/>
</dbReference>
<organism evidence="1 2">
    <name type="scientific">alpha proteobacterium IMCC14465</name>
    <dbReference type="NCBI Taxonomy" id="1220535"/>
    <lineage>
        <taxon>Bacteria</taxon>
        <taxon>Pseudomonadati</taxon>
        <taxon>Pseudomonadota</taxon>
        <taxon>Alphaproteobacteria</taxon>
        <taxon>PS1 clade</taxon>
    </lineage>
</organism>
<dbReference type="STRING" id="1220535.IMCC14465_13780"/>
<sequence>MQKFHLFLPKQKSTQRKRTAAKLVRQFVKANSIFEIN</sequence>
<protein>
    <submittedName>
        <fullName evidence="1">Uncharacterized protein</fullName>
    </submittedName>
</protein>
<reference evidence="1 2" key="1">
    <citation type="journal article" date="2012" name="J. Bacteriol.">
        <title>Genome Sequence of Strain IMCC14465, Isolated from the East Sea, Belonging to the PS1 Clade of Alphaproteobacteria.</title>
        <authorList>
            <person name="Yang S.J."/>
            <person name="Kang I."/>
            <person name="Cho J.C."/>
        </authorList>
    </citation>
    <scope>NUCLEOTIDE SEQUENCE [LARGE SCALE GENOMIC DNA]</scope>
    <source>
        <strain evidence="1 2">IMCC14465</strain>
    </source>
</reference>
<dbReference type="AlphaFoldDB" id="J9DX56"/>
<evidence type="ECO:0000313" key="1">
    <source>
        <dbReference type="EMBL" id="EJW21582.1"/>
    </source>
</evidence>
<gene>
    <name evidence="1" type="ORF">IMCC14465_13780</name>
</gene>